<dbReference type="Pfam" id="PF00582">
    <property type="entry name" value="Usp"/>
    <property type="match status" value="2"/>
</dbReference>
<comment type="similarity">
    <text evidence="1">Belongs to the universal stress protein A family.</text>
</comment>
<gene>
    <name evidence="3" type="ORF">CP970_42295</name>
</gene>
<dbReference type="EMBL" id="CP023699">
    <property type="protein sequence ID" value="QEU96697.1"/>
    <property type="molecule type" value="Genomic_DNA"/>
</dbReference>
<dbReference type="AlphaFoldDB" id="A0A5J6GN59"/>
<name>A0A5J6GN59_STRKN</name>
<dbReference type="PRINTS" id="PR01438">
    <property type="entry name" value="UNVRSLSTRESS"/>
</dbReference>
<dbReference type="InterPro" id="IPR006016">
    <property type="entry name" value="UspA"/>
</dbReference>
<organism evidence="3 4">
    <name type="scientific">Streptomyces kanamyceticus</name>
    <dbReference type="NCBI Taxonomy" id="1967"/>
    <lineage>
        <taxon>Bacteria</taxon>
        <taxon>Bacillati</taxon>
        <taxon>Actinomycetota</taxon>
        <taxon>Actinomycetes</taxon>
        <taxon>Kitasatosporales</taxon>
        <taxon>Streptomycetaceae</taxon>
        <taxon>Streptomyces</taxon>
    </lineage>
</organism>
<evidence type="ECO:0000313" key="4">
    <source>
        <dbReference type="Proteomes" id="UP000325529"/>
    </source>
</evidence>
<dbReference type="OrthoDB" id="3871731at2"/>
<dbReference type="CDD" id="cd23659">
    <property type="entry name" value="USP_At3g01520-like"/>
    <property type="match status" value="1"/>
</dbReference>
<evidence type="ECO:0000259" key="2">
    <source>
        <dbReference type="Pfam" id="PF00582"/>
    </source>
</evidence>
<protein>
    <submittedName>
        <fullName evidence="3">Universal stress protein</fullName>
    </submittedName>
</protein>
<dbReference type="InterPro" id="IPR006015">
    <property type="entry name" value="Universal_stress_UspA"/>
</dbReference>
<evidence type="ECO:0000256" key="1">
    <source>
        <dbReference type="ARBA" id="ARBA00008791"/>
    </source>
</evidence>
<evidence type="ECO:0000313" key="3">
    <source>
        <dbReference type="EMBL" id="QEU96697.1"/>
    </source>
</evidence>
<dbReference type="Proteomes" id="UP000325529">
    <property type="component" value="Chromosome"/>
</dbReference>
<dbReference type="SUPFAM" id="SSF52402">
    <property type="entry name" value="Adenine nucleotide alpha hydrolases-like"/>
    <property type="match status" value="2"/>
</dbReference>
<accession>A0A5J6GN59</accession>
<feature type="domain" description="UspA" evidence="2">
    <location>
        <begin position="153"/>
        <end position="296"/>
    </location>
</feature>
<dbReference type="InterPro" id="IPR014729">
    <property type="entry name" value="Rossmann-like_a/b/a_fold"/>
</dbReference>
<dbReference type="Gene3D" id="3.40.50.620">
    <property type="entry name" value="HUPs"/>
    <property type="match status" value="2"/>
</dbReference>
<reference evidence="3 4" key="1">
    <citation type="submission" date="2017-09" db="EMBL/GenBank/DDBJ databases">
        <authorList>
            <person name="Lee N."/>
            <person name="Cho B.-K."/>
        </authorList>
    </citation>
    <scope>NUCLEOTIDE SEQUENCE [LARGE SCALE GENOMIC DNA]</scope>
    <source>
        <strain evidence="3 4">ATCC 12853</strain>
    </source>
</reference>
<proteinExistence type="inferred from homology"/>
<sequence length="297" mass="30965">MNSLPVITAVDGSDHSLKALEWALDAARRRSAELLVVHIRADYVKALPLPGALPVMPPVDEVPVLAAVRETMEGRADLPPVRYSAVDGSPAPALIELADEAQLLVLGSRGRGGFASLLLGSVSRACTARAACPVVVVPHAARTEAVEAAGTFGRVALGLAPTETSDATVEFAFEEARRRGAGLQVVTTYPVPFSTLALMGGYLDAAGTPESPREEKSLSEAQDERLGAFTERFPDVAVEKVVTAADAAGRLVVASQTADLLVVGRHRRRVNADSFLVGSAANAVLLHAQCPVAVVPA</sequence>
<dbReference type="PANTHER" id="PTHR46268:SF6">
    <property type="entry name" value="UNIVERSAL STRESS PROTEIN UP12"/>
    <property type="match status" value="1"/>
</dbReference>
<feature type="domain" description="UspA" evidence="2">
    <location>
        <begin position="6"/>
        <end position="138"/>
    </location>
</feature>
<dbReference type="PANTHER" id="PTHR46268">
    <property type="entry name" value="STRESS RESPONSE PROTEIN NHAX"/>
    <property type="match status" value="1"/>
</dbReference>
<dbReference type="RefSeq" id="WP_055545538.1">
    <property type="nucleotide sequence ID" value="NZ_CP023699.1"/>
</dbReference>
<keyword evidence="4" id="KW-1185">Reference proteome</keyword>
<dbReference type="KEGG" id="ska:CP970_42295"/>